<dbReference type="OrthoDB" id="340550at2759"/>
<proteinExistence type="inferred from homology"/>
<protein>
    <recommendedName>
        <fullName evidence="4">F-actin-capping protein subunit alpha</fullName>
    </recommendedName>
</protein>
<gene>
    <name evidence="5" type="primary">TBLA0B05460</name>
    <name evidence="5" type="ORF">TBLA_0B05460</name>
</gene>
<dbReference type="FunCoup" id="I2GZ23">
    <property type="interactions" value="882"/>
</dbReference>
<dbReference type="GO" id="GO:0110085">
    <property type="term" value="C:mitotic actomyosin contractile ring"/>
    <property type="evidence" value="ECO:0007669"/>
    <property type="project" value="EnsemblFungi"/>
</dbReference>
<dbReference type="Gene3D" id="3.90.1150.210">
    <property type="entry name" value="F-actin capping protein, beta subunit"/>
    <property type="match status" value="1"/>
</dbReference>
<comment type="similarity">
    <text evidence="4">Belongs to the F-actin-capping protein alpha subunit family.</text>
</comment>
<dbReference type="RefSeq" id="XP_004178894.1">
    <property type="nucleotide sequence ID" value="XM_004178846.1"/>
</dbReference>
<keyword evidence="6" id="KW-1185">Reference proteome</keyword>
<evidence type="ECO:0000256" key="1">
    <source>
        <dbReference type="ARBA" id="ARBA00022467"/>
    </source>
</evidence>
<evidence type="ECO:0000313" key="6">
    <source>
        <dbReference type="Proteomes" id="UP000002866"/>
    </source>
</evidence>
<dbReference type="HOGENOM" id="CLU_045161_3_0_1"/>
<dbReference type="OMA" id="VACIEDH"/>
<organism evidence="5 6">
    <name type="scientific">Henningerozyma blattae (strain ATCC 34711 / CBS 6284 / DSM 70876 / NBRC 10599 / NRRL Y-10934 / UCD 77-7)</name>
    <name type="common">Yeast</name>
    <name type="synonym">Tetrapisispora blattae</name>
    <dbReference type="NCBI Taxonomy" id="1071380"/>
    <lineage>
        <taxon>Eukaryota</taxon>
        <taxon>Fungi</taxon>
        <taxon>Dikarya</taxon>
        <taxon>Ascomycota</taxon>
        <taxon>Saccharomycotina</taxon>
        <taxon>Saccharomycetes</taxon>
        <taxon>Saccharomycetales</taxon>
        <taxon>Saccharomycetaceae</taxon>
        <taxon>Henningerozyma</taxon>
    </lineage>
</organism>
<dbReference type="InterPro" id="IPR002189">
    <property type="entry name" value="CapZ_alpha"/>
</dbReference>
<dbReference type="GO" id="GO:0030479">
    <property type="term" value="C:actin cortical patch"/>
    <property type="evidence" value="ECO:0007669"/>
    <property type="project" value="EnsemblFungi"/>
</dbReference>
<dbReference type="Pfam" id="PF01267">
    <property type="entry name" value="F-actin_cap_A"/>
    <property type="match status" value="1"/>
</dbReference>
<dbReference type="Proteomes" id="UP000002866">
    <property type="component" value="Chromosome 2"/>
</dbReference>
<dbReference type="KEGG" id="tbl:TBLA_0B05460"/>
<dbReference type="GO" id="GO:0000131">
    <property type="term" value="C:incipient cellular bud site"/>
    <property type="evidence" value="ECO:0007669"/>
    <property type="project" value="EnsemblFungi"/>
</dbReference>
<dbReference type="STRING" id="1071380.I2GZ23"/>
<dbReference type="SUPFAM" id="SSF90096">
    <property type="entry name" value="Subunits of heterodimeric actin filament capping protein Capz"/>
    <property type="match status" value="1"/>
</dbReference>
<dbReference type="PANTHER" id="PTHR10653:SF0">
    <property type="entry name" value="F-ACTIN-CAPPING PROTEIN SUBUNIT ALPHA"/>
    <property type="match status" value="1"/>
</dbReference>
<comment type="subunit">
    <text evidence="4">Heterodimer of an alpha and a beta subunit.</text>
</comment>
<keyword evidence="2 4" id="KW-0009">Actin-binding</keyword>
<comment type="function">
    <text evidence="3 4">F-actin-capping proteins bind in a Ca(2+)-independent manner to the fast growing ends of actin filaments (barbed end) thereby blocking the exchange of subunits at these ends. Unlike other capping proteins (such as gelsolin and severin), these proteins do not sever actin filaments.</text>
</comment>
<sequence>MSKFSTIISQIIEDSPAGEIKEVYDDLIKITGEDSKSIILDAIEAYNVKNNLPIKVNGESVILSEYNKIGSKYYDPVNNKLFSVDHLNYTPLDIEPVDNDDKINKLTPSLRGLLDALKEYAKKDYTGNVSVAVYPDNASSDNDSNKFEIIIISDKYNLNNFWTGIWRSKYIYDPSLNNQLTGKIDLNVHYFEGGNVTFNSEKSFKEDNVNLSEILKTIKSFESDFEKQLDVSFNDLNEKKFKTLRRRLPVSRARVNWGSSMGNYRLGKNAAENK</sequence>
<dbReference type="GeneID" id="14493945"/>
<evidence type="ECO:0000256" key="3">
    <source>
        <dbReference type="ARBA" id="ARBA00025389"/>
    </source>
</evidence>
<evidence type="ECO:0000256" key="4">
    <source>
        <dbReference type="RuleBase" id="RU365077"/>
    </source>
</evidence>
<dbReference type="GO" id="GO:0008290">
    <property type="term" value="C:F-actin capping protein complex"/>
    <property type="evidence" value="ECO:0007669"/>
    <property type="project" value="UniProtKB-UniRule"/>
</dbReference>
<dbReference type="InParanoid" id="I2GZ23"/>
<dbReference type="InterPro" id="IPR042489">
    <property type="entry name" value="CapZ_alpha_1"/>
</dbReference>
<dbReference type="GO" id="GO:0030036">
    <property type="term" value="P:actin cytoskeleton organization"/>
    <property type="evidence" value="ECO:0007669"/>
    <property type="project" value="TreeGrafter"/>
</dbReference>
<dbReference type="PANTHER" id="PTHR10653">
    <property type="entry name" value="F-ACTIN-CAPPING PROTEIN SUBUNIT ALPHA"/>
    <property type="match status" value="1"/>
</dbReference>
<dbReference type="GO" id="GO:0051015">
    <property type="term" value="F:actin filament binding"/>
    <property type="evidence" value="ECO:0007669"/>
    <property type="project" value="EnsemblFungi"/>
</dbReference>
<accession>I2GZ23</accession>
<evidence type="ECO:0000256" key="2">
    <source>
        <dbReference type="ARBA" id="ARBA00023203"/>
    </source>
</evidence>
<dbReference type="Gene3D" id="3.30.1140.60">
    <property type="entry name" value="F-actin capping protein, alpha subunit"/>
    <property type="match status" value="1"/>
</dbReference>
<dbReference type="EMBL" id="HE806317">
    <property type="protein sequence ID" value="CCH59375.1"/>
    <property type="molecule type" value="Genomic_DNA"/>
</dbReference>
<dbReference type="eggNOG" id="KOG0836">
    <property type="taxonomic scope" value="Eukaryota"/>
</dbReference>
<keyword evidence="1 4" id="KW-0117">Actin capping</keyword>
<dbReference type="GO" id="GO:0051016">
    <property type="term" value="P:barbed-end actin filament capping"/>
    <property type="evidence" value="ECO:0007669"/>
    <property type="project" value="UniProtKB-UniRule"/>
</dbReference>
<dbReference type="GO" id="GO:0005934">
    <property type="term" value="C:cellular bud tip"/>
    <property type="evidence" value="ECO:0007669"/>
    <property type="project" value="EnsemblFungi"/>
</dbReference>
<reference evidence="5 6" key="1">
    <citation type="journal article" date="2011" name="Proc. Natl. Acad. Sci. U.S.A.">
        <title>Evolutionary erosion of yeast sex chromosomes by mating-type switching accidents.</title>
        <authorList>
            <person name="Gordon J.L."/>
            <person name="Armisen D."/>
            <person name="Proux-Wera E."/>
            <person name="Oheigeartaigh S.S."/>
            <person name="Byrne K.P."/>
            <person name="Wolfe K.H."/>
        </authorList>
    </citation>
    <scope>NUCLEOTIDE SEQUENCE [LARGE SCALE GENOMIC DNA]</scope>
    <source>
        <strain evidence="6">ATCC 34711 / CBS 6284 / DSM 70876 / NBRC 10599 / NRRL Y-10934 / UCD 77-7</strain>
    </source>
</reference>
<dbReference type="PRINTS" id="PR00191">
    <property type="entry name" value="FACTINCAPA"/>
</dbReference>
<dbReference type="InterPro" id="IPR037282">
    <property type="entry name" value="CapZ_alpha/beta"/>
</dbReference>
<evidence type="ECO:0000313" key="5">
    <source>
        <dbReference type="EMBL" id="CCH59375.1"/>
    </source>
</evidence>
<dbReference type="AlphaFoldDB" id="I2GZ23"/>
<dbReference type="InterPro" id="IPR042276">
    <property type="entry name" value="CapZ_alpha/beta_2"/>
</dbReference>
<name>I2GZ23_HENB6</name>